<accession>A0AAV4LTG4</accession>
<feature type="transmembrane region" description="Helical" evidence="2">
    <location>
        <begin position="6"/>
        <end position="25"/>
    </location>
</feature>
<feature type="compositionally biased region" description="Low complexity" evidence="1">
    <location>
        <begin position="255"/>
        <end position="268"/>
    </location>
</feature>
<name>A0AAV4LTG4_BABCB</name>
<evidence type="ECO:0000313" key="3">
    <source>
        <dbReference type="EMBL" id="GIX62895.1"/>
    </source>
</evidence>
<evidence type="ECO:0000256" key="1">
    <source>
        <dbReference type="SAM" id="MobiDB-lite"/>
    </source>
</evidence>
<proteinExistence type="predicted"/>
<organism evidence="3 4">
    <name type="scientific">Babesia caballi</name>
    <dbReference type="NCBI Taxonomy" id="5871"/>
    <lineage>
        <taxon>Eukaryota</taxon>
        <taxon>Sar</taxon>
        <taxon>Alveolata</taxon>
        <taxon>Apicomplexa</taxon>
        <taxon>Aconoidasida</taxon>
        <taxon>Piroplasmida</taxon>
        <taxon>Babesiidae</taxon>
        <taxon>Babesia</taxon>
    </lineage>
</organism>
<dbReference type="GeneID" id="94194376"/>
<keyword evidence="2" id="KW-1133">Transmembrane helix</keyword>
<gene>
    <name evidence="3" type="ORF">BcabD6B2_23300</name>
</gene>
<dbReference type="RefSeq" id="XP_067714964.1">
    <property type="nucleotide sequence ID" value="XM_067858863.1"/>
</dbReference>
<dbReference type="AlphaFoldDB" id="A0AAV4LTG4"/>
<evidence type="ECO:0000256" key="2">
    <source>
        <dbReference type="SAM" id="Phobius"/>
    </source>
</evidence>
<comment type="caution">
    <text evidence="3">The sequence shown here is derived from an EMBL/GenBank/DDBJ whole genome shotgun (WGS) entry which is preliminary data.</text>
</comment>
<keyword evidence="2" id="KW-0472">Membrane</keyword>
<dbReference type="Proteomes" id="UP001497744">
    <property type="component" value="Unassembled WGS sequence"/>
</dbReference>
<evidence type="ECO:0000313" key="4">
    <source>
        <dbReference type="Proteomes" id="UP001497744"/>
    </source>
</evidence>
<dbReference type="EMBL" id="BPLF01000002">
    <property type="protein sequence ID" value="GIX62895.1"/>
    <property type="molecule type" value="Genomic_DNA"/>
</dbReference>
<feature type="compositionally biased region" description="Basic and acidic residues" evidence="1">
    <location>
        <begin position="245"/>
        <end position="254"/>
    </location>
</feature>
<keyword evidence="4" id="KW-1185">Reference proteome</keyword>
<keyword evidence="2" id="KW-0812">Transmembrane</keyword>
<reference evidence="3 4" key="1">
    <citation type="submission" date="2021-06" db="EMBL/GenBank/DDBJ databases">
        <title>Genome sequence of Babesia caballi.</title>
        <authorList>
            <person name="Yamagishi J."/>
            <person name="Kidaka T."/>
            <person name="Ochi A."/>
        </authorList>
    </citation>
    <scope>NUCLEOTIDE SEQUENCE [LARGE SCALE GENOMIC DNA]</scope>
    <source>
        <strain evidence="3">USDA-D6B2</strain>
    </source>
</reference>
<feature type="region of interest" description="Disordered" evidence="1">
    <location>
        <begin position="245"/>
        <end position="285"/>
    </location>
</feature>
<sequence>MEPFTVVEVVIWIALVSLGYPGLILRNVLRFYWWFNGLSDVERKAHPNAVSVLHIVFLTDVVQSMLFPTIVDMCHFVIFNDRVFCAAQLDHGGASSGSSSWRGPGVGSVVLPNGAIFPPSAEICVRAADAARAVLHAGAADEQHVPPRPVARNLLRHLLVPSDRSVQHARLVGGKASDRELPDAVLGGGQAGQRHRAGDADHGVDLGRHQLRPLQRAVPTEKLRNRIYGRDRAFLGAGDVHFRTHQSERKDAARRTGGARLARPTTGGREARAGKFTLGAGKRGV</sequence>
<protein>
    <submittedName>
        <fullName evidence="3">Uncharacterized protein</fullName>
    </submittedName>
</protein>